<dbReference type="InterPro" id="IPR027385">
    <property type="entry name" value="Beta-barrel_OMP"/>
</dbReference>
<feature type="domain" description="Outer membrane protein beta-barrel" evidence="2">
    <location>
        <begin position="52"/>
        <end position="233"/>
    </location>
</feature>
<organism evidence="3 4">
    <name type="scientific">Sulfuriroseicoccus oceanibius</name>
    <dbReference type="NCBI Taxonomy" id="2707525"/>
    <lineage>
        <taxon>Bacteria</taxon>
        <taxon>Pseudomonadati</taxon>
        <taxon>Verrucomicrobiota</taxon>
        <taxon>Verrucomicrobiia</taxon>
        <taxon>Verrucomicrobiales</taxon>
        <taxon>Verrucomicrobiaceae</taxon>
        <taxon>Sulfuriroseicoccus</taxon>
    </lineage>
</organism>
<dbReference type="Pfam" id="PF13505">
    <property type="entry name" value="OMP_b-brl"/>
    <property type="match status" value="1"/>
</dbReference>
<proteinExistence type="predicted"/>
<evidence type="ECO:0000256" key="1">
    <source>
        <dbReference type="ARBA" id="ARBA00022729"/>
    </source>
</evidence>
<keyword evidence="4" id="KW-1185">Reference proteome</keyword>
<keyword evidence="1" id="KW-0732">Signal</keyword>
<dbReference type="AlphaFoldDB" id="A0A6B3LBN5"/>
<dbReference type="KEGG" id="soa:G3M56_005650"/>
<dbReference type="SUPFAM" id="SSF56925">
    <property type="entry name" value="OMPA-like"/>
    <property type="match status" value="1"/>
</dbReference>
<dbReference type="InterPro" id="IPR011250">
    <property type="entry name" value="OMP/PagP_B-barrel"/>
</dbReference>
<reference evidence="3 4" key="1">
    <citation type="submission" date="2020-12" db="EMBL/GenBank/DDBJ databases">
        <title>Sulforoseuscoccus oceanibium gen. nov., sp. nov., a representative of the phylum Verrucomicrobia with special cytoplasmic membrane, and proposal of Sulforoseuscoccusaceae fam. nov.</title>
        <authorList>
            <person name="Xi F."/>
        </authorList>
    </citation>
    <scope>NUCLEOTIDE SEQUENCE [LARGE SCALE GENOMIC DNA]</scope>
    <source>
        <strain evidence="3 4">T37</strain>
    </source>
</reference>
<evidence type="ECO:0000259" key="2">
    <source>
        <dbReference type="Pfam" id="PF13505"/>
    </source>
</evidence>
<dbReference type="Proteomes" id="UP000475117">
    <property type="component" value="Chromosome"/>
</dbReference>
<evidence type="ECO:0000313" key="3">
    <source>
        <dbReference type="EMBL" id="QQL46066.1"/>
    </source>
</evidence>
<evidence type="ECO:0000313" key="4">
    <source>
        <dbReference type="Proteomes" id="UP000475117"/>
    </source>
</evidence>
<gene>
    <name evidence="3" type="ORF">G3M56_005650</name>
</gene>
<protein>
    <submittedName>
        <fullName evidence="3">Outer membrane beta-barrel protein</fullName>
    </submittedName>
</protein>
<dbReference type="EMBL" id="CP066776">
    <property type="protein sequence ID" value="QQL46066.1"/>
    <property type="molecule type" value="Genomic_DNA"/>
</dbReference>
<dbReference type="Gene3D" id="2.40.160.20">
    <property type="match status" value="1"/>
</dbReference>
<dbReference type="RefSeq" id="WP_164362711.1">
    <property type="nucleotide sequence ID" value="NZ_CP066776.1"/>
</dbReference>
<name>A0A6B3LBN5_9BACT</name>
<sequence length="233" mass="24786">MKATISLLIASVGIAAAGTAPKQIAIEPIDVAPSYGVGQYFSLQGGINAYQNYEGTIRRTIGGESYALEAKEKIGGVGGIKWGYGWDGETVKPAIELDAFYNGVDVGLDLRDSSGSNVGSATARFDTGAFLINGILRFDTDSAFLPYLGVGIGGWVGQTEDTRVTIGGSSARISDNDTNGDLAAQAIAGCDYFYNDTTSIYIEYKYLNYWGADLPSDDPVQQHIVVAGLKWFF</sequence>
<accession>A0A6B3LBN5</accession>